<name>A0ABV1VUC2_9ACTN</name>
<dbReference type="EMBL" id="JBEPCV010000073">
    <property type="protein sequence ID" value="MER6909646.1"/>
    <property type="molecule type" value="Genomic_DNA"/>
</dbReference>
<evidence type="ECO:0000313" key="2">
    <source>
        <dbReference type="Proteomes" id="UP001490330"/>
    </source>
</evidence>
<dbReference type="RefSeq" id="WP_350725708.1">
    <property type="nucleotide sequence ID" value="NZ_JBEPCO010000075.1"/>
</dbReference>
<gene>
    <name evidence="1" type="ORF">ABT322_39240</name>
</gene>
<proteinExistence type="predicted"/>
<dbReference type="Proteomes" id="UP001490330">
    <property type="component" value="Unassembled WGS sequence"/>
</dbReference>
<reference evidence="1 2" key="1">
    <citation type="submission" date="2024-06" db="EMBL/GenBank/DDBJ databases">
        <title>The Natural Products Discovery Center: Release of the First 8490 Sequenced Strains for Exploring Actinobacteria Biosynthetic Diversity.</title>
        <authorList>
            <person name="Kalkreuter E."/>
            <person name="Kautsar S.A."/>
            <person name="Yang D."/>
            <person name="Bader C.D."/>
            <person name="Teijaro C.N."/>
            <person name="Fluegel L."/>
            <person name="Davis C.M."/>
            <person name="Simpson J.R."/>
            <person name="Lauterbach L."/>
            <person name="Steele A.D."/>
            <person name="Gui C."/>
            <person name="Meng S."/>
            <person name="Li G."/>
            <person name="Viehrig K."/>
            <person name="Ye F."/>
            <person name="Su P."/>
            <person name="Kiefer A.F."/>
            <person name="Nichols A."/>
            <person name="Cepeda A.J."/>
            <person name="Yan W."/>
            <person name="Fan B."/>
            <person name="Jiang Y."/>
            <person name="Adhikari A."/>
            <person name="Zheng C.-J."/>
            <person name="Schuster L."/>
            <person name="Cowan T.M."/>
            <person name="Smanski M.J."/>
            <person name="Chevrette M.G."/>
            <person name="De Carvalho L.P.S."/>
            <person name="Shen B."/>
        </authorList>
    </citation>
    <scope>NUCLEOTIDE SEQUENCE [LARGE SCALE GENOMIC DNA]</scope>
    <source>
        <strain evidence="1 2">NPDC000632</strain>
    </source>
</reference>
<protein>
    <submittedName>
        <fullName evidence="1">Uncharacterized protein</fullName>
    </submittedName>
</protein>
<keyword evidence="2" id="KW-1185">Reference proteome</keyword>
<sequence>MSIVVVLEQAGCLTREHEGLVPAQRQLACVQWAVPARTACLVVLNALHGEQQHPMAQLHGMGEHVLRKDTA</sequence>
<organism evidence="1 2">
    <name type="scientific">Streptomyces flaveolus</name>
    <dbReference type="NCBI Taxonomy" id="67297"/>
    <lineage>
        <taxon>Bacteria</taxon>
        <taxon>Bacillati</taxon>
        <taxon>Actinomycetota</taxon>
        <taxon>Actinomycetes</taxon>
        <taxon>Kitasatosporales</taxon>
        <taxon>Streptomycetaceae</taxon>
        <taxon>Streptomyces</taxon>
    </lineage>
</organism>
<evidence type="ECO:0000313" key="1">
    <source>
        <dbReference type="EMBL" id="MER6909646.1"/>
    </source>
</evidence>
<accession>A0ABV1VUC2</accession>
<comment type="caution">
    <text evidence="1">The sequence shown here is derived from an EMBL/GenBank/DDBJ whole genome shotgun (WGS) entry which is preliminary data.</text>
</comment>